<dbReference type="EMBL" id="MNCJ02000324">
    <property type="protein sequence ID" value="KAF5792295.1"/>
    <property type="molecule type" value="Genomic_DNA"/>
</dbReference>
<dbReference type="Gramene" id="mRNA:HanXRQr2_Chr09g0404381">
    <property type="protein sequence ID" value="mRNA:HanXRQr2_Chr09g0404381"/>
    <property type="gene ID" value="HanXRQr2_Chr09g0404381"/>
</dbReference>
<reference evidence="1 3" key="1">
    <citation type="journal article" date="2017" name="Nature">
        <title>The sunflower genome provides insights into oil metabolism, flowering and Asterid evolution.</title>
        <authorList>
            <person name="Badouin H."/>
            <person name="Gouzy J."/>
            <person name="Grassa C.J."/>
            <person name="Murat F."/>
            <person name="Staton S.E."/>
            <person name="Cottret L."/>
            <person name="Lelandais-Briere C."/>
            <person name="Owens G.L."/>
            <person name="Carrere S."/>
            <person name="Mayjonade B."/>
            <person name="Legrand L."/>
            <person name="Gill N."/>
            <person name="Kane N.C."/>
            <person name="Bowers J.E."/>
            <person name="Hubner S."/>
            <person name="Bellec A."/>
            <person name="Berard A."/>
            <person name="Berges H."/>
            <person name="Blanchet N."/>
            <person name="Boniface M.C."/>
            <person name="Brunel D."/>
            <person name="Catrice O."/>
            <person name="Chaidir N."/>
            <person name="Claudel C."/>
            <person name="Donnadieu C."/>
            <person name="Faraut T."/>
            <person name="Fievet G."/>
            <person name="Helmstetter N."/>
            <person name="King M."/>
            <person name="Knapp S.J."/>
            <person name="Lai Z."/>
            <person name="Le Paslier M.C."/>
            <person name="Lippi Y."/>
            <person name="Lorenzon L."/>
            <person name="Mandel J.R."/>
            <person name="Marage G."/>
            <person name="Marchand G."/>
            <person name="Marquand E."/>
            <person name="Bret-Mestries E."/>
            <person name="Morien E."/>
            <person name="Nambeesan S."/>
            <person name="Nguyen T."/>
            <person name="Pegot-Espagnet P."/>
            <person name="Pouilly N."/>
            <person name="Raftis F."/>
            <person name="Sallet E."/>
            <person name="Schiex T."/>
            <person name="Thomas J."/>
            <person name="Vandecasteele C."/>
            <person name="Vares D."/>
            <person name="Vear F."/>
            <person name="Vautrin S."/>
            <person name="Crespi M."/>
            <person name="Mangin B."/>
            <person name="Burke J.M."/>
            <person name="Salse J."/>
            <person name="Munos S."/>
            <person name="Vincourt P."/>
            <person name="Rieseberg L.H."/>
            <person name="Langlade N.B."/>
        </authorList>
    </citation>
    <scope>NUCLEOTIDE SEQUENCE [LARGE SCALE GENOMIC DNA]</scope>
    <source>
        <strain evidence="3">cv. SF193</strain>
        <tissue evidence="1">Leaves</tissue>
    </source>
</reference>
<evidence type="ECO:0000313" key="3">
    <source>
        <dbReference type="Proteomes" id="UP000215914"/>
    </source>
</evidence>
<dbReference type="AlphaFoldDB" id="A0A251TY58"/>
<dbReference type="STRING" id="4232.A0A251TY58"/>
<gene>
    <name evidence="2" type="ORF">HannXRQ_Chr09g0267151</name>
    <name evidence="1" type="ORF">HanXRQr2_Chr09g0404381</name>
</gene>
<evidence type="ECO:0000313" key="2">
    <source>
        <dbReference type="EMBL" id="OTG16050.1"/>
    </source>
</evidence>
<dbReference type="InterPro" id="IPR021325">
    <property type="entry name" value="CCB2/CCB4"/>
</dbReference>
<dbReference type="Proteomes" id="UP000215914">
    <property type="component" value="Chromosome 9"/>
</dbReference>
<keyword evidence="3" id="KW-1185">Reference proteome</keyword>
<dbReference type="InterPro" id="IPR044705">
    <property type="entry name" value="CCB4"/>
</dbReference>
<dbReference type="Pfam" id="PF11152">
    <property type="entry name" value="CCB2_CCB4"/>
    <property type="match status" value="1"/>
</dbReference>
<dbReference type="FunCoup" id="A0A251TY58">
    <property type="interactions" value="1194"/>
</dbReference>
<accession>A0A251TY58</accession>
<evidence type="ECO:0000313" key="1">
    <source>
        <dbReference type="EMBL" id="KAF5792295.1"/>
    </source>
</evidence>
<dbReference type="GO" id="GO:0009507">
    <property type="term" value="C:chloroplast"/>
    <property type="evidence" value="ECO:0000318"/>
    <property type="project" value="GO_Central"/>
</dbReference>
<organism evidence="2 3">
    <name type="scientific">Helianthus annuus</name>
    <name type="common">Common sunflower</name>
    <dbReference type="NCBI Taxonomy" id="4232"/>
    <lineage>
        <taxon>Eukaryota</taxon>
        <taxon>Viridiplantae</taxon>
        <taxon>Streptophyta</taxon>
        <taxon>Embryophyta</taxon>
        <taxon>Tracheophyta</taxon>
        <taxon>Spermatophyta</taxon>
        <taxon>Magnoliopsida</taxon>
        <taxon>eudicotyledons</taxon>
        <taxon>Gunneridae</taxon>
        <taxon>Pentapetalae</taxon>
        <taxon>asterids</taxon>
        <taxon>campanulids</taxon>
        <taxon>Asterales</taxon>
        <taxon>Asteraceae</taxon>
        <taxon>Asteroideae</taxon>
        <taxon>Heliantheae alliance</taxon>
        <taxon>Heliantheae</taxon>
        <taxon>Helianthus</taxon>
    </lineage>
</organism>
<reference evidence="1" key="3">
    <citation type="submission" date="2020-06" db="EMBL/GenBank/DDBJ databases">
        <title>Helianthus annuus Genome sequencing and assembly Release 2.</title>
        <authorList>
            <person name="Gouzy J."/>
            <person name="Langlade N."/>
            <person name="Munos S."/>
        </authorList>
    </citation>
    <scope>NUCLEOTIDE SEQUENCE</scope>
    <source>
        <tissue evidence="1">Leaves</tissue>
    </source>
</reference>
<sequence length="400" mass="44182">MHQQLGLLLGQLKIQYEWWYTWAGYTTQLFSALYLDCAIVREWLVRLVTYHHFAYIKRIQKEKLITDLHFIYPVSTKSRLLLCSQFGIPNRLFRFCNRFLIPQIRFCNQMEAGIFLRSMPLIPSGHHLPSFRQYSRISANLQGGYKGPRPKTEVIADWVSNNDDAVRSLPIYVGGISLLGVLFNRTASGIAPVADASSSQSRADLLTIGLAVTNILAGLVWLSIRPKTISVVPPRGVECERIHSDIPDVVASELTWAWESLETVTCCRSLVIVYDGVCVLQIGYASVSSSNDGETPTVVDSVKLMQGSIYQGVIKSGSQSYLANLSLYPGKSELPFLPSNTQAVILQPIGDKGIAILGGDTIRGFTTSDQAWITLIGEKLDATLSKHITSSIPLPSGTTT</sequence>
<dbReference type="InParanoid" id="A0A251TY58"/>
<dbReference type="PANTHER" id="PTHR34943:SF2">
    <property type="entry name" value="PROTEIN COFACTOR ASSEMBLY OF COMPLEX C SUBUNIT B CCB4, CHLOROPLASTIC"/>
    <property type="match status" value="1"/>
</dbReference>
<dbReference type="EMBL" id="CM007898">
    <property type="protein sequence ID" value="OTG16050.1"/>
    <property type="molecule type" value="Genomic_DNA"/>
</dbReference>
<proteinExistence type="predicted"/>
<reference evidence="2" key="2">
    <citation type="submission" date="2017-02" db="EMBL/GenBank/DDBJ databases">
        <title>Sunflower complete genome.</title>
        <authorList>
            <person name="Langlade N."/>
            <person name="Munos S."/>
        </authorList>
    </citation>
    <scope>NUCLEOTIDE SEQUENCE [LARGE SCALE GENOMIC DNA]</scope>
    <source>
        <tissue evidence="2">Leaves</tissue>
    </source>
</reference>
<dbReference type="OrthoDB" id="439612at2759"/>
<protein>
    <submittedName>
        <fullName evidence="1 2">Cofactor assembly of complex C subunit B, CCB2/CCB4</fullName>
    </submittedName>
</protein>
<dbReference type="GO" id="GO:0010190">
    <property type="term" value="P:cytochrome b6f complex assembly"/>
    <property type="evidence" value="ECO:0000318"/>
    <property type="project" value="GO_Central"/>
</dbReference>
<dbReference type="PANTHER" id="PTHR34943">
    <property type="match status" value="1"/>
</dbReference>
<name>A0A251TY58_HELAN</name>